<feature type="non-terminal residue" evidence="2">
    <location>
        <position position="85"/>
    </location>
</feature>
<dbReference type="EMBL" id="VWZE01003988">
    <property type="protein sequence ID" value="NXF86674.1"/>
    <property type="molecule type" value="Genomic_DNA"/>
</dbReference>
<feature type="non-terminal residue" evidence="2">
    <location>
        <position position="1"/>
    </location>
</feature>
<reference evidence="2 3" key="1">
    <citation type="submission" date="2019-09" db="EMBL/GenBank/DDBJ databases">
        <title>Bird 10,000 Genomes (B10K) Project - Family phase.</title>
        <authorList>
            <person name="Zhang G."/>
        </authorList>
    </citation>
    <scope>NUCLEOTIDE SEQUENCE [LARGE SCALE GENOMIC DNA]</scope>
    <source>
        <strain evidence="2">B10K-DU-001-04</strain>
        <tissue evidence="2">Muscle</tissue>
    </source>
</reference>
<evidence type="ECO:0000256" key="1">
    <source>
        <dbReference type="SAM" id="MobiDB-lite"/>
    </source>
</evidence>
<accession>A0A7K8X781</accession>
<comment type="caution">
    <text evidence="2">The sequence shown here is derived from an EMBL/GenBank/DDBJ whole genome shotgun (WGS) entry which is preliminary data.</text>
</comment>
<protein>
    <submittedName>
        <fullName evidence="2">ECT2 protein</fullName>
    </submittedName>
</protein>
<evidence type="ECO:0000313" key="2">
    <source>
        <dbReference type="EMBL" id="NXF86674.1"/>
    </source>
</evidence>
<name>A0A7K8X781_9PICI</name>
<evidence type="ECO:0000313" key="3">
    <source>
        <dbReference type="Proteomes" id="UP000583613"/>
    </source>
</evidence>
<dbReference type="AlphaFoldDB" id="A0A7K8X781"/>
<dbReference type="Proteomes" id="UP000583613">
    <property type="component" value="Unassembled WGS sequence"/>
</dbReference>
<proteinExistence type="predicted"/>
<feature type="compositionally biased region" description="Low complexity" evidence="1">
    <location>
        <begin position="72"/>
        <end position="85"/>
    </location>
</feature>
<organism evidence="2 3">
    <name type="scientific">Eubucco bourcierii</name>
    <name type="common">red-headed barbet</name>
    <dbReference type="NCBI Taxonomy" id="91767"/>
    <lineage>
        <taxon>Eukaryota</taxon>
        <taxon>Metazoa</taxon>
        <taxon>Chordata</taxon>
        <taxon>Craniata</taxon>
        <taxon>Vertebrata</taxon>
        <taxon>Euteleostomi</taxon>
        <taxon>Archelosauria</taxon>
        <taxon>Archosauria</taxon>
        <taxon>Dinosauria</taxon>
        <taxon>Saurischia</taxon>
        <taxon>Theropoda</taxon>
        <taxon>Coelurosauria</taxon>
        <taxon>Aves</taxon>
        <taxon>Neognathae</taxon>
        <taxon>Neoaves</taxon>
        <taxon>Telluraves</taxon>
        <taxon>Coraciimorphae</taxon>
        <taxon>Piciformes</taxon>
        <taxon>Ramphastidae</taxon>
        <taxon>Eubucco</taxon>
    </lineage>
</organism>
<sequence>ENPIYTAVSNSVEVNSKGMDSTLSRAPRAIKKTSQRVTRAYSFSKIPKTALWRALMSHSATEGGSPSSADESSVGSQLTSSSLLA</sequence>
<gene>
    <name evidence="2" type="primary">Ect2_0</name>
    <name evidence="2" type="ORF">EUBBOU_R07236</name>
</gene>
<feature type="compositionally biased region" description="Polar residues" evidence="1">
    <location>
        <begin position="58"/>
        <end position="71"/>
    </location>
</feature>
<dbReference type="OrthoDB" id="9997817at2759"/>
<keyword evidence="3" id="KW-1185">Reference proteome</keyword>
<feature type="region of interest" description="Disordered" evidence="1">
    <location>
        <begin position="57"/>
        <end position="85"/>
    </location>
</feature>